<dbReference type="OrthoDB" id="10058248at2759"/>
<dbReference type="Proteomes" id="UP000681720">
    <property type="component" value="Unassembled WGS sequence"/>
</dbReference>
<dbReference type="EMBL" id="CAJNRE010017907">
    <property type="protein sequence ID" value="CAF2158162.1"/>
    <property type="molecule type" value="Genomic_DNA"/>
</dbReference>
<protein>
    <submittedName>
        <fullName evidence="2">Uncharacterized protein</fullName>
    </submittedName>
</protein>
<dbReference type="Proteomes" id="UP000663855">
    <property type="component" value="Unassembled WGS sequence"/>
</dbReference>
<gene>
    <name evidence="6" type="ORF">BYL167_LOCUS31558</name>
    <name evidence="1" type="ORF">CJN711_LOCUS24855</name>
    <name evidence="5" type="ORF">GIL414_LOCUS16201</name>
    <name evidence="2" type="ORF">KQP761_LOCUS28309</name>
    <name evidence="3" type="ORF">MBJ925_LOCUS32685</name>
    <name evidence="4" type="ORF">SMN809_LOCUS8810</name>
</gene>
<dbReference type="EMBL" id="CAJNOV010011665">
    <property type="protein sequence ID" value="CAF1456305.1"/>
    <property type="molecule type" value="Genomic_DNA"/>
</dbReference>
<comment type="caution">
    <text evidence="2">The sequence shown here is derived from an EMBL/GenBank/DDBJ whole genome shotgun (WGS) entry which is preliminary data.</text>
</comment>
<evidence type="ECO:0000313" key="3">
    <source>
        <dbReference type="EMBL" id="CAF2158162.1"/>
    </source>
</evidence>
<sequence>MSSVPVQLLIYVISRPTCFDAPLIMPLTGCLEVSVDITKSFTLFFINLCNSNITGMADIAISKPMTGMQISNIIYLPTNVSAVYITLTWTPQASQIGSLRQMCGIAYTG</sequence>
<dbReference type="Proteomes" id="UP000681967">
    <property type="component" value="Unassembled WGS sequence"/>
</dbReference>
<evidence type="ECO:0000313" key="2">
    <source>
        <dbReference type="EMBL" id="CAF1642405.1"/>
    </source>
</evidence>
<evidence type="ECO:0000313" key="1">
    <source>
        <dbReference type="EMBL" id="CAF1456305.1"/>
    </source>
</evidence>
<proteinExistence type="predicted"/>
<evidence type="ECO:0000313" key="5">
    <source>
        <dbReference type="EMBL" id="CAF4083446.1"/>
    </source>
</evidence>
<dbReference type="EMBL" id="CAJNOW010015534">
    <property type="protein sequence ID" value="CAF1642405.1"/>
    <property type="molecule type" value="Genomic_DNA"/>
</dbReference>
<reference evidence="2" key="1">
    <citation type="submission" date="2021-02" db="EMBL/GenBank/DDBJ databases">
        <authorList>
            <person name="Nowell W R."/>
        </authorList>
    </citation>
    <scope>NUCLEOTIDE SEQUENCE</scope>
</reference>
<evidence type="ECO:0000313" key="7">
    <source>
        <dbReference type="Proteomes" id="UP000663834"/>
    </source>
</evidence>
<organism evidence="2 7">
    <name type="scientific">Rotaria magnacalcarata</name>
    <dbReference type="NCBI Taxonomy" id="392030"/>
    <lineage>
        <taxon>Eukaryota</taxon>
        <taxon>Metazoa</taxon>
        <taxon>Spiralia</taxon>
        <taxon>Gnathifera</taxon>
        <taxon>Rotifera</taxon>
        <taxon>Eurotatoria</taxon>
        <taxon>Bdelloidea</taxon>
        <taxon>Philodinida</taxon>
        <taxon>Philodinidae</taxon>
        <taxon>Rotaria</taxon>
    </lineage>
</organism>
<evidence type="ECO:0000313" key="4">
    <source>
        <dbReference type="EMBL" id="CAF3942765.1"/>
    </source>
</evidence>
<dbReference type="EMBL" id="CAJOBJ010007332">
    <property type="protein sequence ID" value="CAF4083446.1"/>
    <property type="molecule type" value="Genomic_DNA"/>
</dbReference>
<dbReference type="EMBL" id="CAJOBH010055848">
    <property type="protein sequence ID" value="CAF4401215.1"/>
    <property type="molecule type" value="Genomic_DNA"/>
</dbReference>
<dbReference type="AlphaFoldDB" id="A0A816E5J2"/>
<name>A0A816E5J2_9BILA</name>
<accession>A0A816E5J2</accession>
<dbReference type="Proteomes" id="UP000676336">
    <property type="component" value="Unassembled WGS sequence"/>
</dbReference>
<dbReference type="EMBL" id="CAJOBI010002754">
    <property type="protein sequence ID" value="CAF3942765.1"/>
    <property type="molecule type" value="Genomic_DNA"/>
</dbReference>
<dbReference type="Proteomes" id="UP000663824">
    <property type="component" value="Unassembled WGS sequence"/>
</dbReference>
<dbReference type="Proteomes" id="UP000663834">
    <property type="component" value="Unassembled WGS sequence"/>
</dbReference>
<evidence type="ECO:0000313" key="6">
    <source>
        <dbReference type="EMBL" id="CAF4401215.1"/>
    </source>
</evidence>